<comment type="caution">
    <text evidence="2">The sequence shown here is derived from an EMBL/GenBank/DDBJ whole genome shotgun (WGS) entry which is preliminary data.</text>
</comment>
<accession>A0A0J6WH00</accession>
<dbReference type="SMR" id="A0A0J6WH00"/>
<dbReference type="STRING" id="37916.MCHLDSM_01123"/>
<gene>
    <name evidence="2" type="ORF">MCHLDSM_01123</name>
</gene>
<proteinExistence type="predicted"/>
<evidence type="ECO:0000259" key="1">
    <source>
        <dbReference type="Pfam" id="PF03167"/>
    </source>
</evidence>
<dbReference type="SUPFAM" id="SSF52141">
    <property type="entry name" value="Uracil-DNA glycosylase-like"/>
    <property type="match status" value="1"/>
</dbReference>
<sequence length="209" mass="22642">MTRDPLPDKLKRIDDPAVAPLNSLVRGWRAAHETTSIPWFDPDDGGVHARLLILMESPATRTVASAGSGFCSMDNADGTNRLLASLVAKAGISRAQCIKWNTVPWALTDEDGRPRAARRADINAGAEHVREVLTLTTELDIVLTLGNAALAGFMLAVTAETPAQLYRVLAAPHPSQRNAGSRSTSLRRIENALSAISMEFRSARSRRSY</sequence>
<evidence type="ECO:0000313" key="3">
    <source>
        <dbReference type="Proteomes" id="UP000036513"/>
    </source>
</evidence>
<dbReference type="EMBL" id="JYNL01000009">
    <property type="protein sequence ID" value="KMO82500.1"/>
    <property type="molecule type" value="Genomic_DNA"/>
</dbReference>
<dbReference type="AlphaFoldDB" id="A0A0J6WH00"/>
<dbReference type="InterPro" id="IPR036895">
    <property type="entry name" value="Uracil-DNA_glycosylase-like_sf"/>
</dbReference>
<protein>
    <submittedName>
        <fullName evidence="2">Uracil DNA glycosylase superfamily protein</fullName>
    </submittedName>
</protein>
<dbReference type="Pfam" id="PF03167">
    <property type="entry name" value="UDG"/>
    <property type="match status" value="1"/>
</dbReference>
<dbReference type="Proteomes" id="UP000036513">
    <property type="component" value="Unassembled WGS sequence"/>
</dbReference>
<dbReference type="Gene3D" id="3.40.470.10">
    <property type="entry name" value="Uracil-DNA glycosylase-like domain"/>
    <property type="match status" value="1"/>
</dbReference>
<dbReference type="InterPro" id="IPR005122">
    <property type="entry name" value="Uracil-DNA_glycosylase-like"/>
</dbReference>
<reference evidence="2 3" key="1">
    <citation type="journal article" date="2015" name="Genome Biol. Evol.">
        <title>Characterization of Three Mycobacterium spp. with Potential Use in Bioremediation by Genome Sequencing and Comparative Genomics.</title>
        <authorList>
            <person name="Das S."/>
            <person name="Pettersson B.M."/>
            <person name="Behra P.R."/>
            <person name="Ramesh M."/>
            <person name="Dasgupta S."/>
            <person name="Bhattacharya A."/>
            <person name="Kirsebom L.A."/>
        </authorList>
    </citation>
    <scope>NUCLEOTIDE SEQUENCE [LARGE SCALE GENOMIC DNA]</scope>
    <source>
        <strain evidence="2 3">DSM 43826</strain>
    </source>
</reference>
<keyword evidence="3" id="KW-1185">Reference proteome</keyword>
<evidence type="ECO:0000313" key="2">
    <source>
        <dbReference type="EMBL" id="KMO82500.1"/>
    </source>
</evidence>
<organism evidence="2 3">
    <name type="scientific">Mycolicibacterium chlorophenolicum</name>
    <dbReference type="NCBI Taxonomy" id="37916"/>
    <lineage>
        <taxon>Bacteria</taxon>
        <taxon>Bacillati</taxon>
        <taxon>Actinomycetota</taxon>
        <taxon>Actinomycetes</taxon>
        <taxon>Mycobacteriales</taxon>
        <taxon>Mycobacteriaceae</taxon>
        <taxon>Mycolicibacterium</taxon>
    </lineage>
</organism>
<dbReference type="CDD" id="cd10035">
    <property type="entry name" value="UDG_like"/>
    <property type="match status" value="1"/>
</dbReference>
<name>A0A0J6WH00_9MYCO</name>
<dbReference type="PATRIC" id="fig|37916.4.peg.1002"/>
<feature type="domain" description="Uracil-DNA glycosylase-like" evidence="1">
    <location>
        <begin position="43"/>
        <end position="187"/>
    </location>
</feature>